<evidence type="ECO:0000256" key="2">
    <source>
        <dbReference type="ARBA" id="ARBA00022729"/>
    </source>
</evidence>
<evidence type="ECO:0000313" key="6">
    <source>
        <dbReference type="EMBL" id="CAD7240441.1"/>
    </source>
</evidence>
<dbReference type="SUPFAM" id="SSF63877">
    <property type="entry name" value="Methuselah ectodomain"/>
    <property type="match status" value="2"/>
</dbReference>
<evidence type="ECO:0000313" key="7">
    <source>
        <dbReference type="Proteomes" id="UP000677054"/>
    </source>
</evidence>
<proteinExistence type="inferred from homology"/>
<comment type="similarity">
    <text evidence="1">Belongs to the G-protein coupled receptor 2 family. Mth subfamily.</text>
</comment>
<name>A0A7R8WYA9_9CRUS</name>
<dbReference type="Proteomes" id="UP000677054">
    <property type="component" value="Unassembled WGS sequence"/>
</dbReference>
<dbReference type="Gene3D" id="1.20.1070.10">
    <property type="entry name" value="Rhodopsin 7-helix transmembrane proteins"/>
    <property type="match status" value="1"/>
</dbReference>
<evidence type="ECO:0000256" key="4">
    <source>
        <dbReference type="SAM" id="Phobius"/>
    </source>
</evidence>
<keyword evidence="3" id="KW-0675">Receptor</keyword>
<sequence>MMATFAHYVICVLSLLLLPGGWARDEPECCPGQDQYLVYDRETNVTECHIRATNRTIGPPFLPDCETEVKLVLDQPDPSLLAITPRCRDELLEEDGTFVNAFLFCPSSGFGTDPPDLEQGGSKILVRKCCPLEEGYDLRQQECVPRPFSWWLPVLHPETREVRNLSSDNYQLNIDDLSSIPCAKYMLTPKKDPRETYHVLRNTGHLYIQALNSTYSPEEFCLDHGRIDNESWIDLARICHPKEKKILADCKGKVCVQKCCVQTDYLHESGVGPPRCSPAERLWDSKKIFHSHPPAEEVHVITNFPLCPGMTGRGIPLRPTNNPKDKFYLTESGGLMVEKYKMVVDVPRYCVDDIGASSGTLDPIAIVCFPEGSNVKDKAREVIYIIYSVLLVLSATFLLLTFLLYLILPERKSLHGKTLLCYVGCLLVASIALSVAQIGSDNGISNSVCLAAALVTFFFYLSAFFWLNVMSFDIWWNLRCDNNFFS</sequence>
<dbReference type="EMBL" id="CAJPEV010000033">
    <property type="protein sequence ID" value="CAG0879164.1"/>
    <property type="molecule type" value="Genomic_DNA"/>
</dbReference>
<feature type="transmembrane region" description="Helical" evidence="4">
    <location>
        <begin position="419"/>
        <end position="438"/>
    </location>
</feature>
<evidence type="ECO:0000256" key="1">
    <source>
        <dbReference type="ARBA" id="ARBA00008979"/>
    </source>
</evidence>
<keyword evidence="4" id="KW-0812">Transmembrane</keyword>
<dbReference type="AlphaFoldDB" id="A0A7R8WYA9"/>
<dbReference type="OrthoDB" id="6134459at2759"/>
<keyword evidence="2 5" id="KW-0732">Signal</keyword>
<feature type="signal peptide" evidence="5">
    <location>
        <begin position="1"/>
        <end position="23"/>
    </location>
</feature>
<keyword evidence="3" id="KW-0297">G-protein coupled receptor</keyword>
<keyword evidence="3" id="KW-0807">Transducer</keyword>
<dbReference type="GO" id="GO:0004930">
    <property type="term" value="F:G protein-coupled receptor activity"/>
    <property type="evidence" value="ECO:0007669"/>
    <property type="project" value="UniProtKB-KW"/>
</dbReference>
<dbReference type="EMBL" id="LR899550">
    <property type="protein sequence ID" value="CAD7240441.1"/>
    <property type="molecule type" value="Genomic_DNA"/>
</dbReference>
<feature type="transmembrane region" description="Helical" evidence="4">
    <location>
        <begin position="384"/>
        <end position="407"/>
    </location>
</feature>
<evidence type="ECO:0000256" key="5">
    <source>
        <dbReference type="SAM" id="SignalP"/>
    </source>
</evidence>
<accession>A0A7R8WYA9</accession>
<reference evidence="6" key="1">
    <citation type="submission" date="2020-11" db="EMBL/GenBank/DDBJ databases">
        <authorList>
            <person name="Tran Van P."/>
        </authorList>
    </citation>
    <scope>NUCLEOTIDE SEQUENCE</scope>
</reference>
<feature type="chain" id="PRO_5036208882" evidence="5">
    <location>
        <begin position="24"/>
        <end position="486"/>
    </location>
</feature>
<organism evidence="6">
    <name type="scientific">Darwinula stevensoni</name>
    <dbReference type="NCBI Taxonomy" id="69355"/>
    <lineage>
        <taxon>Eukaryota</taxon>
        <taxon>Metazoa</taxon>
        <taxon>Ecdysozoa</taxon>
        <taxon>Arthropoda</taxon>
        <taxon>Crustacea</taxon>
        <taxon>Oligostraca</taxon>
        <taxon>Ostracoda</taxon>
        <taxon>Podocopa</taxon>
        <taxon>Podocopida</taxon>
        <taxon>Darwinulocopina</taxon>
        <taxon>Darwinuloidea</taxon>
        <taxon>Darwinulidae</taxon>
        <taxon>Darwinula</taxon>
    </lineage>
</organism>
<dbReference type="InterPro" id="IPR052808">
    <property type="entry name" value="GPCR_Mth-like"/>
</dbReference>
<keyword evidence="7" id="KW-1185">Reference proteome</keyword>
<feature type="transmembrane region" description="Helical" evidence="4">
    <location>
        <begin position="444"/>
        <end position="469"/>
    </location>
</feature>
<dbReference type="PANTHER" id="PTHR46953">
    <property type="entry name" value="G-PROTEIN COUPLED RECEPTOR MTH-LIKE 1-RELATED"/>
    <property type="match status" value="1"/>
</dbReference>
<dbReference type="InterPro" id="IPR023311">
    <property type="entry name" value="Methusela_ecto_dom_2"/>
</dbReference>
<evidence type="ECO:0000256" key="3">
    <source>
        <dbReference type="ARBA" id="ARBA00023040"/>
    </source>
</evidence>
<keyword evidence="4" id="KW-1133">Transmembrane helix</keyword>
<protein>
    <submittedName>
        <fullName evidence="6">Uncharacterized protein</fullName>
    </submittedName>
</protein>
<gene>
    <name evidence="6" type="ORF">DSTB1V02_LOCUS465</name>
</gene>
<dbReference type="Gene3D" id="2.170.180.11">
    <property type="entry name" value="Methuselah ectodomain, domain 2"/>
    <property type="match status" value="2"/>
</dbReference>
<dbReference type="InterPro" id="IPR036272">
    <property type="entry name" value="Methuselah_N_sf"/>
</dbReference>
<keyword evidence="4" id="KW-0472">Membrane</keyword>
<dbReference type="PANTHER" id="PTHR46953:SF1">
    <property type="entry name" value="G-PROTEIN COUPLED RECEPTOR MTH-LIKE 1-RELATED"/>
    <property type="match status" value="1"/>
</dbReference>